<dbReference type="InterPro" id="IPR011763">
    <property type="entry name" value="COA_CT_C"/>
</dbReference>
<proteinExistence type="predicted"/>
<dbReference type="PANTHER" id="PTHR22855">
    <property type="entry name" value="ACETYL, PROPIONYL, PYRUVATE, AND GLUTACONYL CARBOXYLASE-RELATED"/>
    <property type="match status" value="1"/>
</dbReference>
<comment type="caution">
    <text evidence="3">The sequence shown here is derived from an EMBL/GenBank/DDBJ whole genome shotgun (WGS) entry which is preliminary data.</text>
</comment>
<evidence type="ECO:0000259" key="2">
    <source>
        <dbReference type="PROSITE" id="PS50989"/>
    </source>
</evidence>
<feature type="domain" description="CoA carboxyltransferase N-terminal" evidence="1">
    <location>
        <begin position="13"/>
        <end position="279"/>
    </location>
</feature>
<name>A0A7X2IMQ7_9BURK</name>
<sequence length="539" mass="57001">MAAIETTVDPGADSYRANRDALLAQLAQLRALEQRTRDKSNGARPLFERRGQLLPRERLGHLLDAGAPFLELSTLAGYGLDNPDLERSVPGGGLIAGIGFVEGVRAMVVVDDAGIDAGAVQPMGIEKFQRAQHIALQQKLPFIHLVECAGANLLAYKVETFIHGGSGFYWLARLSAAGLPVISVVHGASTAGGAYMPGLSDYVIMVRGQAKAFLAGPPLLKAATGEIASEEELGGADMHAAISGLAEYVADDDAHALSLARQVVATLDWNRHVAPAGTAFLPPTLDAEQLAGLAPADQRKPLDMREVIARIADGSSFLEFKPDFGPATVTGHAAICGMRIGILTNNGPLDPAGANKATQFIQLCCQSGTPLVYLQNTTGFMVGKAYEQAGMIKHGSKMIQAMANANVPRITVHCGASFGAGNYGMSGRGFFPDFCFSWPNARTAVMGAEQAAGTMAIVMEAGMRRKGLEVDAAAIAAMREQVIATFEKQTGVFYTSGRLLDDGVIDPRDTRKVLAMALATCREARERTVNPVQFGVARP</sequence>
<organism evidence="3 4">
    <name type="scientific">Pseudoduganella rivuli</name>
    <dbReference type="NCBI Taxonomy" id="2666085"/>
    <lineage>
        <taxon>Bacteria</taxon>
        <taxon>Pseudomonadati</taxon>
        <taxon>Pseudomonadota</taxon>
        <taxon>Betaproteobacteria</taxon>
        <taxon>Burkholderiales</taxon>
        <taxon>Oxalobacteraceae</taxon>
        <taxon>Telluria group</taxon>
        <taxon>Pseudoduganella</taxon>
    </lineage>
</organism>
<accession>A0A7X2IMQ7</accession>
<dbReference type="AlphaFoldDB" id="A0A7X2IMQ7"/>
<protein>
    <submittedName>
        <fullName evidence="3">Acyl-CoA carboxylase subunit beta</fullName>
    </submittedName>
</protein>
<evidence type="ECO:0000259" key="1">
    <source>
        <dbReference type="PROSITE" id="PS50980"/>
    </source>
</evidence>
<dbReference type="InterPro" id="IPR034733">
    <property type="entry name" value="AcCoA_carboxyl_beta"/>
</dbReference>
<dbReference type="PROSITE" id="PS50989">
    <property type="entry name" value="COA_CT_CTER"/>
    <property type="match status" value="1"/>
</dbReference>
<keyword evidence="4" id="KW-1185">Reference proteome</keyword>
<dbReference type="InterPro" id="IPR045190">
    <property type="entry name" value="MCCB/AccD1-like"/>
</dbReference>
<dbReference type="Proteomes" id="UP000446768">
    <property type="component" value="Unassembled WGS sequence"/>
</dbReference>
<dbReference type="PANTHER" id="PTHR22855:SF46">
    <property type="entry name" value="METHYLCROTONOYL-COA CARBOXYLASE"/>
    <property type="match status" value="1"/>
</dbReference>
<reference evidence="3 4" key="1">
    <citation type="submission" date="2019-11" db="EMBL/GenBank/DDBJ databases">
        <title>Novel species isolated from a subtropical stream in China.</title>
        <authorList>
            <person name="Lu H."/>
        </authorList>
    </citation>
    <scope>NUCLEOTIDE SEQUENCE [LARGE SCALE GENOMIC DNA]</scope>
    <source>
        <strain evidence="3 4">FT92W</strain>
    </source>
</reference>
<dbReference type="EMBL" id="WKJJ01000006">
    <property type="protein sequence ID" value="MRV72323.1"/>
    <property type="molecule type" value="Genomic_DNA"/>
</dbReference>
<dbReference type="InterPro" id="IPR011762">
    <property type="entry name" value="COA_CT_N"/>
</dbReference>
<dbReference type="FunFam" id="3.90.226.10:FF:000046">
    <property type="entry name" value="Geranyl-CoA carboxylase beta subunit"/>
    <property type="match status" value="1"/>
</dbReference>
<dbReference type="Gene3D" id="3.90.226.10">
    <property type="entry name" value="2-enoyl-CoA Hydratase, Chain A, domain 1"/>
    <property type="match status" value="2"/>
</dbReference>
<evidence type="ECO:0000313" key="3">
    <source>
        <dbReference type="EMBL" id="MRV72323.1"/>
    </source>
</evidence>
<dbReference type="FunFam" id="3.90.226.10:FF:000021">
    <property type="entry name" value="Acetyl-CoA carboxylase carboxyltransferase subunit"/>
    <property type="match status" value="1"/>
</dbReference>
<evidence type="ECO:0000313" key="4">
    <source>
        <dbReference type="Proteomes" id="UP000446768"/>
    </source>
</evidence>
<dbReference type="RefSeq" id="WP_154374073.1">
    <property type="nucleotide sequence ID" value="NZ_WKJJ01000006.1"/>
</dbReference>
<gene>
    <name evidence="3" type="ORF">GJ700_11430</name>
</gene>
<dbReference type="SUPFAM" id="SSF52096">
    <property type="entry name" value="ClpP/crotonase"/>
    <property type="match status" value="2"/>
</dbReference>
<dbReference type="Pfam" id="PF01039">
    <property type="entry name" value="Carboxyl_trans"/>
    <property type="match status" value="1"/>
</dbReference>
<dbReference type="PROSITE" id="PS50980">
    <property type="entry name" value="COA_CT_NTER"/>
    <property type="match status" value="1"/>
</dbReference>
<feature type="domain" description="CoA carboxyltransferase C-terminal" evidence="2">
    <location>
        <begin position="282"/>
        <end position="520"/>
    </location>
</feature>
<dbReference type="InterPro" id="IPR029045">
    <property type="entry name" value="ClpP/crotonase-like_dom_sf"/>
</dbReference>
<dbReference type="GO" id="GO:0016874">
    <property type="term" value="F:ligase activity"/>
    <property type="evidence" value="ECO:0007669"/>
    <property type="project" value="InterPro"/>
</dbReference>